<dbReference type="GO" id="GO:0004337">
    <property type="term" value="F:(2E,6E)-farnesyl diphosphate synthase activity"/>
    <property type="evidence" value="ECO:0007669"/>
    <property type="project" value="UniProtKB-EC"/>
</dbReference>
<dbReference type="AlphaFoldDB" id="C8PFB2"/>
<comment type="similarity">
    <text evidence="2 7">Belongs to the FPP/GGPP synthase family.</text>
</comment>
<dbReference type="SFLD" id="SFLDS00005">
    <property type="entry name" value="Isoprenoid_Synthase_Type_I"/>
    <property type="match status" value="1"/>
</dbReference>
<proteinExistence type="inferred from homology"/>
<dbReference type="InterPro" id="IPR000092">
    <property type="entry name" value="Polyprenyl_synt"/>
</dbReference>
<evidence type="ECO:0000256" key="6">
    <source>
        <dbReference type="ARBA" id="ARBA00023229"/>
    </source>
</evidence>
<dbReference type="SFLD" id="SFLDG01017">
    <property type="entry name" value="Polyprenyl_Transferase_Like"/>
    <property type="match status" value="1"/>
</dbReference>
<dbReference type="PANTHER" id="PTHR43281:SF1">
    <property type="entry name" value="FARNESYL DIPHOSPHATE SYNTHASE"/>
    <property type="match status" value="1"/>
</dbReference>
<keyword evidence="10" id="KW-1185">Reference proteome</keyword>
<evidence type="ECO:0000256" key="4">
    <source>
        <dbReference type="ARBA" id="ARBA00022723"/>
    </source>
</evidence>
<evidence type="ECO:0000313" key="10">
    <source>
        <dbReference type="Proteomes" id="UP000005709"/>
    </source>
</evidence>
<dbReference type="Proteomes" id="UP000005709">
    <property type="component" value="Unassembled WGS sequence"/>
</dbReference>
<dbReference type="FunFam" id="1.10.600.10:FF:000001">
    <property type="entry name" value="Geranylgeranyl diphosphate synthase"/>
    <property type="match status" value="1"/>
</dbReference>
<dbReference type="InterPro" id="IPR008949">
    <property type="entry name" value="Isoprenoid_synthase_dom_sf"/>
</dbReference>
<keyword evidence="4" id="KW-0479">Metal-binding</keyword>
<evidence type="ECO:0000313" key="9">
    <source>
        <dbReference type="EMBL" id="EEV18740.1"/>
    </source>
</evidence>
<dbReference type="PROSITE" id="PS00723">
    <property type="entry name" value="POLYPRENYL_SYNTHASE_1"/>
    <property type="match status" value="1"/>
</dbReference>
<comment type="caution">
    <text evidence="9">The sequence shown here is derived from an EMBL/GenBank/DDBJ whole genome shotgun (WGS) entry which is preliminary data.</text>
</comment>
<protein>
    <submittedName>
        <fullName evidence="9">Polyprenyl synthetase</fullName>
        <ecNumber evidence="9">2.5.1.10</ecNumber>
    </submittedName>
</protein>
<evidence type="ECO:0000256" key="7">
    <source>
        <dbReference type="RuleBase" id="RU004466"/>
    </source>
</evidence>
<dbReference type="PROSITE" id="PS00444">
    <property type="entry name" value="POLYPRENYL_SYNTHASE_2"/>
    <property type="match status" value="1"/>
</dbReference>
<name>C8PFB2_9BACT</name>
<dbReference type="EMBL" id="ACYG01000009">
    <property type="protein sequence ID" value="EEV18740.1"/>
    <property type="molecule type" value="Genomic_DNA"/>
</dbReference>
<reference evidence="9 10" key="1">
    <citation type="submission" date="2009-07" db="EMBL/GenBank/DDBJ databases">
        <authorList>
            <person name="Madupu R."/>
            <person name="Sebastian Y."/>
            <person name="Durkin A.S."/>
            <person name="Torralba M."/>
            <person name="Methe B."/>
            <person name="Sutton G.G."/>
            <person name="Strausberg R.L."/>
            <person name="Nelson K.E."/>
        </authorList>
    </citation>
    <scope>NUCLEOTIDE SEQUENCE [LARGE SCALE GENOMIC DNA]</scope>
    <source>
        <strain evidence="9 10">RM3268</strain>
    </source>
</reference>
<evidence type="ECO:0000256" key="3">
    <source>
        <dbReference type="ARBA" id="ARBA00022679"/>
    </source>
</evidence>
<dbReference type="GO" id="GO:0046872">
    <property type="term" value="F:metal ion binding"/>
    <property type="evidence" value="ECO:0007669"/>
    <property type="project" value="UniProtKB-KW"/>
</dbReference>
<evidence type="ECO:0000256" key="1">
    <source>
        <dbReference type="ARBA" id="ARBA00001946"/>
    </source>
</evidence>
<dbReference type="SUPFAM" id="SSF48576">
    <property type="entry name" value="Terpenoid synthases"/>
    <property type="match status" value="1"/>
</dbReference>
<dbReference type="STRING" id="824.CGRAC_0257"/>
<evidence type="ECO:0000256" key="2">
    <source>
        <dbReference type="ARBA" id="ARBA00006706"/>
    </source>
</evidence>
<organism evidence="9 10">
    <name type="scientific">Campylobacter gracilis RM3268</name>
    <dbReference type="NCBI Taxonomy" id="553220"/>
    <lineage>
        <taxon>Bacteria</taxon>
        <taxon>Pseudomonadati</taxon>
        <taxon>Campylobacterota</taxon>
        <taxon>Epsilonproteobacteria</taxon>
        <taxon>Campylobacterales</taxon>
        <taxon>Campylobacteraceae</taxon>
        <taxon>Campylobacter</taxon>
    </lineage>
</organism>
<dbReference type="Pfam" id="PF00348">
    <property type="entry name" value="polyprenyl_synt"/>
    <property type="match status" value="1"/>
</dbReference>
<keyword evidence="6" id="KW-0414">Isoprene biosynthesis</keyword>
<dbReference type="PANTHER" id="PTHR43281">
    <property type="entry name" value="FARNESYL DIPHOSPHATE SYNTHASE"/>
    <property type="match status" value="1"/>
</dbReference>
<keyword evidence="5" id="KW-0460">Magnesium</keyword>
<evidence type="ECO:0000256" key="8">
    <source>
        <dbReference type="SAM" id="MobiDB-lite"/>
    </source>
</evidence>
<accession>C8PFB2</accession>
<sequence>MQLKKAEHPPPRALCKARELKFKILSGTIASMRRTNGSRQQSLSCATKRHSKGANLHSSRARPSRANQNRKVGSMDILEKFKDYLKQNELKAPSFHPYFEEALNYMLQAGGKHFRAQLLLGVVSTVDERRFEGALAIAMALEMIHTYSLIHDDLPAMDDADLRRGRPSLHKKYDEVTAILVGDALNTDAFLIAASANLSDEIKIKCIKTLARNAGSGGMVLGQAIDCRFENSPLKQSELEFLHLHKTGALIAAAFELGAIIGGLKDELAHELYKIGLKLGLIFQIEDDIIDATGDEASAGKPVGADGAKNSFVNLLGLAGARSYKQRLIDEVSGAMSGYDESLRDLVLNLIEKYLKG</sequence>
<dbReference type="eggNOG" id="COG0142">
    <property type="taxonomic scope" value="Bacteria"/>
</dbReference>
<evidence type="ECO:0000256" key="5">
    <source>
        <dbReference type="ARBA" id="ARBA00022842"/>
    </source>
</evidence>
<dbReference type="CDD" id="cd00685">
    <property type="entry name" value="Trans_IPPS_HT"/>
    <property type="match status" value="1"/>
</dbReference>
<dbReference type="GO" id="GO:0016114">
    <property type="term" value="P:terpenoid biosynthetic process"/>
    <property type="evidence" value="ECO:0007669"/>
    <property type="project" value="UniProtKB-ARBA"/>
</dbReference>
<feature type="region of interest" description="Disordered" evidence="8">
    <location>
        <begin position="36"/>
        <end position="69"/>
    </location>
</feature>
<dbReference type="InterPro" id="IPR033749">
    <property type="entry name" value="Polyprenyl_synt_CS"/>
</dbReference>
<keyword evidence="3 7" id="KW-0808">Transferase</keyword>
<dbReference type="EC" id="2.5.1.10" evidence="9"/>
<dbReference type="Gene3D" id="1.10.600.10">
    <property type="entry name" value="Farnesyl Diphosphate Synthase"/>
    <property type="match status" value="1"/>
</dbReference>
<comment type="cofactor">
    <cofactor evidence="1">
        <name>Mg(2+)</name>
        <dbReference type="ChEBI" id="CHEBI:18420"/>
    </cofactor>
</comment>
<gene>
    <name evidence="9" type="ORF">CAMGR0001_2753</name>
</gene>
<feature type="compositionally biased region" description="Polar residues" evidence="8">
    <location>
        <begin position="36"/>
        <end position="45"/>
    </location>
</feature>